<keyword evidence="2" id="KW-1185">Reference proteome</keyword>
<proteinExistence type="predicted"/>
<evidence type="ECO:0000313" key="1">
    <source>
        <dbReference type="EMBL" id="OMJ76365.1"/>
    </source>
</evidence>
<protein>
    <submittedName>
        <fullName evidence="1">Uncharacterized protein</fullName>
    </submittedName>
</protein>
<dbReference type="EMBL" id="MPUH01000635">
    <property type="protein sequence ID" value="OMJ76365.1"/>
    <property type="molecule type" value="Genomic_DNA"/>
</dbReference>
<organism evidence="1 2">
    <name type="scientific">Stentor coeruleus</name>
    <dbReference type="NCBI Taxonomy" id="5963"/>
    <lineage>
        <taxon>Eukaryota</taxon>
        <taxon>Sar</taxon>
        <taxon>Alveolata</taxon>
        <taxon>Ciliophora</taxon>
        <taxon>Postciliodesmatophora</taxon>
        <taxon>Heterotrichea</taxon>
        <taxon>Heterotrichida</taxon>
        <taxon>Stentoridae</taxon>
        <taxon>Stentor</taxon>
    </lineage>
</organism>
<sequence length="222" mass="26472">MGDFQKSDFRKTFGYSEQQKSARSDFIAKEHFTNRRFKIGTALTGSITIFILLQLSNYSLSNWYIKFYCLHKCNASMIFFPLQYKPVLNLLKVEKDYKECNWYFHVIILKRFKRYLQSLRWKKDHRERDVNGVIEALKQMFVLYDEFEKEKKCPIFVGNLTETMYELALTVDQGGEYNLHDAMSIFELLVCETKDEDLLKILIALQIFIEKDKRNSLRTCGR</sequence>
<dbReference type="AlphaFoldDB" id="A0A1R2BIC4"/>
<evidence type="ECO:0000313" key="2">
    <source>
        <dbReference type="Proteomes" id="UP000187209"/>
    </source>
</evidence>
<gene>
    <name evidence="1" type="ORF">SteCoe_24262</name>
</gene>
<accession>A0A1R2BIC4</accession>
<reference evidence="1 2" key="1">
    <citation type="submission" date="2016-11" db="EMBL/GenBank/DDBJ databases">
        <title>The macronuclear genome of Stentor coeruleus: a giant cell with tiny introns.</title>
        <authorList>
            <person name="Slabodnick M."/>
            <person name="Ruby J.G."/>
            <person name="Reiff S.B."/>
            <person name="Swart E.C."/>
            <person name="Gosai S."/>
            <person name="Prabakaran S."/>
            <person name="Witkowska E."/>
            <person name="Larue G.E."/>
            <person name="Fisher S."/>
            <person name="Freeman R.M."/>
            <person name="Gunawardena J."/>
            <person name="Chu W."/>
            <person name="Stover N.A."/>
            <person name="Gregory B.D."/>
            <person name="Nowacki M."/>
            <person name="Derisi J."/>
            <person name="Roy S.W."/>
            <person name="Marshall W.F."/>
            <person name="Sood P."/>
        </authorList>
    </citation>
    <scope>NUCLEOTIDE SEQUENCE [LARGE SCALE GENOMIC DNA]</scope>
    <source>
        <strain evidence="1">WM001</strain>
    </source>
</reference>
<dbReference type="Proteomes" id="UP000187209">
    <property type="component" value="Unassembled WGS sequence"/>
</dbReference>
<name>A0A1R2BIC4_9CILI</name>
<comment type="caution">
    <text evidence="1">The sequence shown here is derived from an EMBL/GenBank/DDBJ whole genome shotgun (WGS) entry which is preliminary data.</text>
</comment>